<evidence type="ECO:0000256" key="2">
    <source>
        <dbReference type="ARBA" id="ARBA00009508"/>
    </source>
</evidence>
<keyword evidence="7" id="KW-0249">Electron transport</keyword>
<evidence type="ECO:0000256" key="7">
    <source>
        <dbReference type="ARBA" id="ARBA00022982"/>
    </source>
</evidence>
<dbReference type="CDD" id="cd20263">
    <property type="entry name" value="Complex1_LYR_NDUFB9_LYRM3"/>
    <property type="match status" value="1"/>
</dbReference>
<keyword evidence="10" id="KW-0472">Membrane</keyword>
<evidence type="ECO:0000256" key="1">
    <source>
        <dbReference type="ARBA" id="ARBA00004443"/>
    </source>
</evidence>
<evidence type="ECO:0000256" key="8">
    <source>
        <dbReference type="ARBA" id="ARBA00022990"/>
    </source>
</evidence>
<evidence type="ECO:0000256" key="4">
    <source>
        <dbReference type="ARBA" id="ARBA00022448"/>
    </source>
</evidence>
<keyword evidence="8" id="KW-0007">Acetylation</keyword>
<proteinExistence type="inferred from homology"/>
<gene>
    <name evidence="13" type="ORF">GTHE00462_LOCUS25400</name>
</gene>
<dbReference type="GO" id="GO:0006120">
    <property type="term" value="P:mitochondrial electron transport, NADH to ubiquinone"/>
    <property type="evidence" value="ECO:0007669"/>
    <property type="project" value="InterPro"/>
</dbReference>
<reference evidence="13" key="1">
    <citation type="submission" date="2021-01" db="EMBL/GenBank/DDBJ databases">
        <authorList>
            <person name="Corre E."/>
            <person name="Pelletier E."/>
            <person name="Niang G."/>
            <person name="Scheremetjew M."/>
            <person name="Finn R."/>
            <person name="Kale V."/>
            <person name="Holt S."/>
            <person name="Cochrane G."/>
            <person name="Meng A."/>
            <person name="Brown T."/>
            <person name="Cohen L."/>
        </authorList>
    </citation>
    <scope>NUCLEOTIDE SEQUENCE</scope>
    <source>
        <strain evidence="13">CCMP 2712</strain>
    </source>
</reference>
<dbReference type="PANTHER" id="PTHR12868">
    <property type="entry name" value="NADH-UBIQUINONE OXIDOREDUCTASE B22 SUBUNIT"/>
    <property type="match status" value="1"/>
</dbReference>
<protein>
    <recommendedName>
        <fullName evidence="3">NADH dehydrogenase [ubiquinone] 1 beta subcomplex subunit 9</fullName>
    </recommendedName>
    <alternativeName>
        <fullName evidence="11">Complex I-B22</fullName>
    </alternativeName>
    <alternativeName>
        <fullName evidence="12">NADH-ubiquinone oxidoreductase B22 subunit</fullName>
    </alternativeName>
</protein>
<evidence type="ECO:0000256" key="5">
    <source>
        <dbReference type="ARBA" id="ARBA00022660"/>
    </source>
</evidence>
<evidence type="ECO:0000256" key="6">
    <source>
        <dbReference type="ARBA" id="ARBA00022792"/>
    </source>
</evidence>
<keyword evidence="5" id="KW-0679">Respiratory chain</keyword>
<dbReference type="PANTHER" id="PTHR12868:SF0">
    <property type="entry name" value="NADH DEHYDROGENASE [UBIQUINONE] 1 BETA SUBCOMPLEX SUBUNIT 9"/>
    <property type="match status" value="1"/>
</dbReference>
<dbReference type="EMBL" id="HBKN01032601">
    <property type="protein sequence ID" value="CAE2317914.1"/>
    <property type="molecule type" value="Transcribed_RNA"/>
</dbReference>
<evidence type="ECO:0000256" key="11">
    <source>
        <dbReference type="ARBA" id="ARBA00030192"/>
    </source>
</evidence>
<dbReference type="InterPro" id="IPR045292">
    <property type="entry name" value="Complex1_LYR_NDUFB9_LYRM3"/>
</dbReference>
<evidence type="ECO:0000256" key="10">
    <source>
        <dbReference type="ARBA" id="ARBA00023136"/>
    </source>
</evidence>
<organism evidence="13">
    <name type="scientific">Guillardia theta</name>
    <name type="common">Cryptophyte</name>
    <name type="synonym">Cryptomonas phi</name>
    <dbReference type="NCBI Taxonomy" id="55529"/>
    <lineage>
        <taxon>Eukaryota</taxon>
        <taxon>Cryptophyceae</taxon>
        <taxon>Pyrenomonadales</taxon>
        <taxon>Geminigeraceae</taxon>
        <taxon>Guillardia</taxon>
    </lineage>
</organism>
<keyword evidence="4" id="KW-0813">Transport</keyword>
<accession>A0A7S4L8I4</accession>
<name>A0A7S4L8I4_GUITH</name>
<sequence>MSYTVAHKARVCRLYRRAIKTLMDWVVDREVLSEQAIQVRNQIERHRHEPNIAYAEDLLKAGEARLKKYAHPDPYILPEMPGGTKWQRNLPVPHEIWDQPYVKH</sequence>
<evidence type="ECO:0000256" key="3">
    <source>
        <dbReference type="ARBA" id="ARBA00018684"/>
    </source>
</evidence>
<keyword evidence="9" id="KW-0496">Mitochondrion</keyword>
<comment type="similarity">
    <text evidence="2">Belongs to the complex I LYR family.</text>
</comment>
<evidence type="ECO:0000256" key="12">
    <source>
        <dbReference type="ARBA" id="ARBA00032528"/>
    </source>
</evidence>
<keyword evidence="6" id="KW-0999">Mitochondrion inner membrane</keyword>
<dbReference type="InterPro" id="IPR033034">
    <property type="entry name" value="NDUFB9"/>
</dbReference>
<evidence type="ECO:0000313" key="13">
    <source>
        <dbReference type="EMBL" id="CAE2317914.1"/>
    </source>
</evidence>
<dbReference type="AlphaFoldDB" id="A0A7S4L8I4"/>
<dbReference type="OMA" id="KWERNAP"/>
<evidence type="ECO:0000256" key="9">
    <source>
        <dbReference type="ARBA" id="ARBA00023128"/>
    </source>
</evidence>
<dbReference type="GO" id="GO:0005743">
    <property type="term" value="C:mitochondrial inner membrane"/>
    <property type="evidence" value="ECO:0007669"/>
    <property type="project" value="UniProtKB-SubCell"/>
</dbReference>
<comment type="subcellular location">
    <subcellularLocation>
        <location evidence="1">Mitochondrion inner membrane</location>
        <topology evidence="1">Peripheral membrane protein</topology>
        <orientation evidence="1">Matrix side</orientation>
    </subcellularLocation>
</comment>